<comment type="caution">
    <text evidence="1">The sequence shown here is derived from an EMBL/GenBank/DDBJ whole genome shotgun (WGS) entry which is preliminary data.</text>
</comment>
<feature type="non-terminal residue" evidence="1">
    <location>
        <position position="229"/>
    </location>
</feature>
<organism evidence="1">
    <name type="scientific">marine sediment metagenome</name>
    <dbReference type="NCBI Taxonomy" id="412755"/>
    <lineage>
        <taxon>unclassified sequences</taxon>
        <taxon>metagenomes</taxon>
        <taxon>ecological metagenomes</taxon>
    </lineage>
</organism>
<protein>
    <submittedName>
        <fullName evidence="1">Uncharacterized protein</fullName>
    </submittedName>
</protein>
<proteinExistence type="predicted"/>
<dbReference type="AlphaFoldDB" id="X1KGV2"/>
<feature type="non-terminal residue" evidence="1">
    <location>
        <position position="1"/>
    </location>
</feature>
<evidence type="ECO:0000313" key="1">
    <source>
        <dbReference type="EMBL" id="GAH81293.1"/>
    </source>
</evidence>
<name>X1KGV2_9ZZZZ</name>
<reference evidence="1" key="1">
    <citation type="journal article" date="2014" name="Front. Microbiol.">
        <title>High frequency of phylogenetically diverse reductive dehalogenase-homologous genes in deep subseafloor sedimentary metagenomes.</title>
        <authorList>
            <person name="Kawai M."/>
            <person name="Futagami T."/>
            <person name="Toyoda A."/>
            <person name="Takaki Y."/>
            <person name="Nishi S."/>
            <person name="Hori S."/>
            <person name="Arai W."/>
            <person name="Tsubouchi T."/>
            <person name="Morono Y."/>
            <person name="Uchiyama I."/>
            <person name="Ito T."/>
            <person name="Fujiyama A."/>
            <person name="Inagaki F."/>
            <person name="Takami H."/>
        </authorList>
    </citation>
    <scope>NUCLEOTIDE SEQUENCE</scope>
    <source>
        <strain evidence="1">Expedition CK06-06</strain>
    </source>
</reference>
<accession>X1KGV2</accession>
<dbReference type="EMBL" id="BARU01040776">
    <property type="protein sequence ID" value="GAH81293.1"/>
    <property type="molecule type" value="Genomic_DNA"/>
</dbReference>
<gene>
    <name evidence="1" type="ORF">S03H2_62986</name>
</gene>
<sequence>SKFQERIAPWIEDFGKEYHKGTAELMGLYEKFKALDMEKLEDWELEDAFQDWINLYRRGGNLHMVWMLAYSKIYEMFEEMCKELLQIDRNDPLFNSLMAGSDHKILQTDREMFQLGVKAREMGLEPLFHETPDDEELLSKLELTEAGKRWLGDFREFLNEYGWRTIENWDASHPTWIEKPSQVLPSIRRFASRSVFALDEVRPRLIENRTRAEKEAISRVPVDKREEFA</sequence>